<feature type="region of interest" description="Disordered" evidence="1">
    <location>
        <begin position="351"/>
        <end position="384"/>
    </location>
</feature>
<gene>
    <name evidence="3" type="ORF">AMON00008_LOCUS45910</name>
</gene>
<dbReference type="CDD" id="cd00201">
    <property type="entry name" value="WW"/>
    <property type="match status" value="1"/>
</dbReference>
<protein>
    <recommendedName>
        <fullName evidence="2">WW domain-containing protein</fullName>
    </recommendedName>
</protein>
<evidence type="ECO:0000256" key="1">
    <source>
        <dbReference type="SAM" id="MobiDB-lite"/>
    </source>
</evidence>
<accession>A0A7S4S6R2</accession>
<evidence type="ECO:0000313" key="3">
    <source>
        <dbReference type="EMBL" id="CAE4636432.1"/>
    </source>
</evidence>
<feature type="domain" description="WW" evidence="2">
    <location>
        <begin position="159"/>
        <end position="193"/>
    </location>
</feature>
<sequence>MGARAHVRPAGSQGAMAAHTQEAGVIPCGSLLPAGGWGEASAPALEWRCAAALGLATQPQQLMALGWAPAGGPGMAVGWSPGVGQLLLGQYPVAVGWAGAVAPALPTQYAEAPKVGQAPGSGRSPSREDEAADLLAEMGIQPSEEERFAWIAEYGLRGDVLPPRWTSHTEPTSGRTYYVDSVSEETTWKNPLLPSLLRVLEAGRLYLQQPTDNFFEEQKVLLWHEHKEDLESWHGPLGDGDGQAYFVNSGSGESSRLDPRAETQHVYELEVSLLEGLESVLRQPGEAARTAAGAGDPPLADSLCRGALRDRARHSADLDREGALRRMGSAAGWLRAAREEEAEAQRLQLSRKLRERRSGRAGCPLEGGGSAGGSGRGPPEWAGADFELLPLEGGAHLGVARARGRDGRA</sequence>
<dbReference type="PROSITE" id="PS01159">
    <property type="entry name" value="WW_DOMAIN_1"/>
    <property type="match status" value="1"/>
</dbReference>
<feature type="compositionally biased region" description="Gly residues" evidence="1">
    <location>
        <begin position="365"/>
        <end position="376"/>
    </location>
</feature>
<name>A0A7S4S6R2_9DINO</name>
<dbReference type="AlphaFoldDB" id="A0A7S4S6R2"/>
<dbReference type="InterPro" id="IPR001202">
    <property type="entry name" value="WW_dom"/>
</dbReference>
<dbReference type="PROSITE" id="PS50020">
    <property type="entry name" value="WW_DOMAIN_2"/>
    <property type="match status" value="1"/>
</dbReference>
<dbReference type="SMART" id="SM00456">
    <property type="entry name" value="WW"/>
    <property type="match status" value="1"/>
</dbReference>
<dbReference type="InterPro" id="IPR036020">
    <property type="entry name" value="WW_dom_sf"/>
</dbReference>
<proteinExistence type="predicted"/>
<dbReference type="Gene3D" id="2.20.70.10">
    <property type="match status" value="1"/>
</dbReference>
<reference evidence="3" key="1">
    <citation type="submission" date="2021-01" db="EMBL/GenBank/DDBJ databases">
        <authorList>
            <person name="Corre E."/>
            <person name="Pelletier E."/>
            <person name="Niang G."/>
            <person name="Scheremetjew M."/>
            <person name="Finn R."/>
            <person name="Kale V."/>
            <person name="Holt S."/>
            <person name="Cochrane G."/>
            <person name="Meng A."/>
            <person name="Brown T."/>
            <person name="Cohen L."/>
        </authorList>
    </citation>
    <scope>NUCLEOTIDE SEQUENCE</scope>
    <source>
        <strain evidence="3">CCMP3105</strain>
    </source>
</reference>
<evidence type="ECO:0000259" key="2">
    <source>
        <dbReference type="PROSITE" id="PS50020"/>
    </source>
</evidence>
<dbReference type="Pfam" id="PF00397">
    <property type="entry name" value="WW"/>
    <property type="match status" value="1"/>
</dbReference>
<organism evidence="3">
    <name type="scientific">Alexandrium monilatum</name>
    <dbReference type="NCBI Taxonomy" id="311494"/>
    <lineage>
        <taxon>Eukaryota</taxon>
        <taxon>Sar</taxon>
        <taxon>Alveolata</taxon>
        <taxon>Dinophyceae</taxon>
        <taxon>Gonyaulacales</taxon>
        <taxon>Pyrocystaceae</taxon>
        <taxon>Alexandrium</taxon>
    </lineage>
</organism>
<dbReference type="EMBL" id="HBNR01065003">
    <property type="protein sequence ID" value="CAE4636432.1"/>
    <property type="molecule type" value="Transcribed_RNA"/>
</dbReference>
<dbReference type="SUPFAM" id="SSF51045">
    <property type="entry name" value="WW domain"/>
    <property type="match status" value="1"/>
</dbReference>